<dbReference type="Pfam" id="PF14023">
    <property type="entry name" value="Bestrophin-like"/>
    <property type="match status" value="1"/>
</dbReference>
<sequence length="268" mass="29491">MYWIYDLPTWQLGAGIVLSFLAFSLAGLIALRGWIYNTFRISDSTNEPISAVFAGVGMLYGLLLGLVAVAAWQNFDSVGSLASKEAASIAALYRDISALQEPAKHSLQNYLADYLAYVIDVEWPLHRHGESPNDGAVILTGFYGVLSGYQPDSISQQILLSESVTAFNHLIELRRARMDSVDVGIPAVFWVVMLAGAFLIIPLIYFFHLPSMKTHLALTAVFSIFLGFMIFLMAAVDNPLRGEVSISPDSYQAIQDSLKNFDPVRSSQ</sequence>
<dbReference type="EMBL" id="CP044205">
    <property type="protein sequence ID" value="QFY43539.1"/>
    <property type="molecule type" value="Genomic_DNA"/>
</dbReference>
<proteinExistence type="predicted"/>
<keyword evidence="3" id="KW-1185">Reference proteome</keyword>
<reference evidence="2 3" key="1">
    <citation type="submission" date="2019-09" db="EMBL/GenBank/DDBJ databases">
        <title>Ecophysiology of the spiral-shaped methanotroph Methylospira mobilis as revealed by the complete genome sequence.</title>
        <authorList>
            <person name="Oshkin I.Y."/>
            <person name="Dedysh S.N."/>
            <person name="Miroshnikov K."/>
            <person name="Danilova O.V."/>
            <person name="Hakobyan A."/>
            <person name="Liesack W."/>
        </authorList>
    </citation>
    <scope>NUCLEOTIDE SEQUENCE [LARGE SCALE GENOMIC DNA]</scope>
    <source>
        <strain evidence="2 3">Shm1</strain>
    </source>
</reference>
<evidence type="ECO:0000313" key="2">
    <source>
        <dbReference type="EMBL" id="QFY43539.1"/>
    </source>
</evidence>
<dbReference type="RefSeq" id="WP_153249523.1">
    <property type="nucleotide sequence ID" value="NZ_CP044205.1"/>
</dbReference>
<dbReference type="InParanoid" id="A0A5Q0BIZ9"/>
<dbReference type="AlphaFoldDB" id="A0A5Q0BIZ9"/>
<feature type="transmembrane region" description="Helical" evidence="1">
    <location>
        <begin position="12"/>
        <end position="31"/>
    </location>
</feature>
<accession>A0A5Q0BIZ9</accession>
<feature type="transmembrane region" description="Helical" evidence="1">
    <location>
        <begin position="51"/>
        <end position="72"/>
    </location>
</feature>
<dbReference type="InterPro" id="IPR025333">
    <property type="entry name" value="DUF4239"/>
</dbReference>
<feature type="transmembrane region" description="Helical" evidence="1">
    <location>
        <begin position="187"/>
        <end position="209"/>
    </location>
</feature>
<keyword evidence="1" id="KW-1133">Transmembrane helix</keyword>
<dbReference type="Proteomes" id="UP000325755">
    <property type="component" value="Chromosome"/>
</dbReference>
<feature type="transmembrane region" description="Helical" evidence="1">
    <location>
        <begin position="216"/>
        <end position="236"/>
    </location>
</feature>
<keyword evidence="1" id="KW-0812">Transmembrane</keyword>
<organism evidence="2 3">
    <name type="scientific">Candidatus Methylospira mobilis</name>
    <dbReference type="NCBI Taxonomy" id="1808979"/>
    <lineage>
        <taxon>Bacteria</taxon>
        <taxon>Pseudomonadati</taxon>
        <taxon>Pseudomonadota</taxon>
        <taxon>Gammaproteobacteria</taxon>
        <taxon>Methylococcales</taxon>
        <taxon>Methylococcaceae</taxon>
        <taxon>Candidatus Methylospira</taxon>
    </lineage>
</organism>
<name>A0A5Q0BIZ9_9GAMM</name>
<protein>
    <submittedName>
        <fullName evidence="2">DUF4239 domain-containing protein</fullName>
    </submittedName>
</protein>
<evidence type="ECO:0000256" key="1">
    <source>
        <dbReference type="SAM" id="Phobius"/>
    </source>
</evidence>
<dbReference type="OrthoDB" id="9776669at2"/>
<dbReference type="KEGG" id="mmob:F6R98_13690"/>
<gene>
    <name evidence="2" type="ORF">F6R98_13690</name>
</gene>
<keyword evidence="1" id="KW-0472">Membrane</keyword>
<evidence type="ECO:0000313" key="3">
    <source>
        <dbReference type="Proteomes" id="UP000325755"/>
    </source>
</evidence>